<dbReference type="InterPro" id="IPR056090">
    <property type="entry name" value="DUF7673"/>
</dbReference>
<dbReference type="Proteomes" id="UP000306147">
    <property type="component" value="Unassembled WGS sequence"/>
</dbReference>
<dbReference type="Pfam" id="PF24720">
    <property type="entry name" value="DUF7673"/>
    <property type="match status" value="1"/>
</dbReference>
<dbReference type="EMBL" id="SRXT01000009">
    <property type="protein sequence ID" value="TGX49042.1"/>
    <property type="molecule type" value="Genomic_DNA"/>
</dbReference>
<sequence>MTSIPTDYDAARAALTRLIPLAMSDTGQARRVANFLMAWWNGPDLGHFEIADMFGLDVAIANDITTVIGFLGQNDRGAVYIDSLGFAEEMQDIIAQWRKPAAPSSMD</sequence>
<keyword evidence="3" id="KW-1185">Reference proteome</keyword>
<comment type="caution">
    <text evidence="2">The sequence shown here is derived from an EMBL/GenBank/DDBJ whole genome shotgun (WGS) entry which is preliminary data.</text>
</comment>
<accession>A0A4V3QY57</accession>
<protein>
    <recommendedName>
        <fullName evidence="1">DUF7673 domain-containing protein</fullName>
    </recommendedName>
</protein>
<dbReference type="AlphaFoldDB" id="A0A4V3QY57"/>
<proteinExistence type="predicted"/>
<dbReference type="OrthoDB" id="7276762at2"/>
<evidence type="ECO:0000313" key="2">
    <source>
        <dbReference type="EMBL" id="TGX49042.1"/>
    </source>
</evidence>
<feature type="domain" description="DUF7673" evidence="1">
    <location>
        <begin position="12"/>
        <end position="98"/>
    </location>
</feature>
<name>A0A4V3QY57_9SPHN</name>
<gene>
    <name evidence="2" type="ORF">E5A73_19535</name>
</gene>
<reference evidence="2 3" key="1">
    <citation type="submission" date="2019-04" db="EMBL/GenBank/DDBJ databases">
        <title>Sphingomonas psychrotolerans sp. nov., isolated from soil in the Tianshan Mountains, Xinjiang, China.</title>
        <authorList>
            <person name="Luo Y."/>
            <person name="Sheng H."/>
        </authorList>
    </citation>
    <scope>NUCLEOTIDE SEQUENCE [LARGE SCALE GENOMIC DNA]</scope>
    <source>
        <strain evidence="2 3">ZFGT-11</strain>
    </source>
</reference>
<dbReference type="RefSeq" id="WP_135965535.1">
    <property type="nucleotide sequence ID" value="NZ_SRXT01000009.1"/>
</dbReference>
<evidence type="ECO:0000259" key="1">
    <source>
        <dbReference type="Pfam" id="PF24720"/>
    </source>
</evidence>
<evidence type="ECO:0000313" key="3">
    <source>
        <dbReference type="Proteomes" id="UP000306147"/>
    </source>
</evidence>
<organism evidence="2 3">
    <name type="scientific">Sphingomonas gei</name>
    <dbReference type="NCBI Taxonomy" id="1395960"/>
    <lineage>
        <taxon>Bacteria</taxon>
        <taxon>Pseudomonadati</taxon>
        <taxon>Pseudomonadota</taxon>
        <taxon>Alphaproteobacteria</taxon>
        <taxon>Sphingomonadales</taxon>
        <taxon>Sphingomonadaceae</taxon>
        <taxon>Sphingomonas</taxon>
    </lineage>
</organism>